<proteinExistence type="predicted"/>
<evidence type="ECO:0000313" key="3">
    <source>
        <dbReference type="EMBL" id="RZF43499.1"/>
    </source>
</evidence>
<feature type="compositionally biased region" description="Polar residues" evidence="1">
    <location>
        <begin position="109"/>
        <end position="131"/>
    </location>
</feature>
<feature type="compositionally biased region" description="Basic and acidic residues" evidence="1">
    <location>
        <begin position="245"/>
        <end position="255"/>
    </location>
</feature>
<feature type="compositionally biased region" description="Polar residues" evidence="1">
    <location>
        <begin position="283"/>
        <end position="293"/>
    </location>
</feature>
<dbReference type="EMBL" id="QKKF02012713">
    <property type="protein sequence ID" value="RZF43499.1"/>
    <property type="molecule type" value="Genomic_DNA"/>
</dbReference>
<gene>
    <name evidence="3" type="ORF">LSTR_LSTR005235</name>
</gene>
<feature type="compositionally biased region" description="Basic residues" evidence="1">
    <location>
        <begin position="221"/>
        <end position="231"/>
    </location>
</feature>
<dbReference type="OrthoDB" id="6642303at2759"/>
<protein>
    <recommendedName>
        <fullName evidence="2">DUF4780 domain-containing protein</fullName>
    </recommendedName>
</protein>
<dbReference type="Pfam" id="PF16012">
    <property type="entry name" value="DUF4780"/>
    <property type="match status" value="1"/>
</dbReference>
<reference evidence="3 4" key="1">
    <citation type="journal article" date="2017" name="Gigascience">
        <title>Genome sequence of the small brown planthopper, Laodelphax striatellus.</title>
        <authorList>
            <person name="Zhu J."/>
            <person name="Jiang F."/>
            <person name="Wang X."/>
            <person name="Yang P."/>
            <person name="Bao Y."/>
            <person name="Zhao W."/>
            <person name="Wang W."/>
            <person name="Lu H."/>
            <person name="Wang Q."/>
            <person name="Cui N."/>
            <person name="Li J."/>
            <person name="Chen X."/>
            <person name="Luo L."/>
            <person name="Yu J."/>
            <person name="Kang L."/>
            <person name="Cui F."/>
        </authorList>
    </citation>
    <scope>NUCLEOTIDE SEQUENCE [LARGE SCALE GENOMIC DNA]</scope>
    <source>
        <strain evidence="3">Lst14</strain>
    </source>
</reference>
<dbReference type="Proteomes" id="UP000291343">
    <property type="component" value="Unassembled WGS sequence"/>
</dbReference>
<sequence>MFFPFMHTWISFLHPNSSLSSSFYLYHRPTQGVMWTVLMGGWHQAFCMVSQTVPAGHQASSCSMLPCPGMRGSVRVDFTSLAARGNYMNSKKIYYKPKPKGTPEVALPSTPSGSAPSGQVPQSETSASGTQEVPLHSHVEANNIEKASMDLNVSSAPSEGEDKILRGPETPKSSAGMLKGAIEQPSSLRVKKPNLSTAQRRAAIKAKLLERGEAFDPAKFLRGRKKKRKRPVMGETPGTNEGLEDESRAAKRPRGDMTTTPPSAVGPTKNARSGTHKGHDDQTVNPGTSSKSVSATKMAIVLEGYPEAKLSAEQGEVIENAIMDELQSLEDGCTPSFAGTYMDKGALIISCTNDATKRWLEVLIPRLKPLGEQKLLVKEDILRSTRVFFRAHSKLLKKTPEKVLEMLDMQNPTLKVKEWKVLPVKPDPKGYGFVCFLDEACFNAVRSANSRANLGLWQVSIVSTVKDNAQGPPDQSTPQ</sequence>
<feature type="region of interest" description="Disordered" evidence="1">
    <location>
        <begin position="98"/>
        <end position="132"/>
    </location>
</feature>
<feature type="domain" description="DUF4780" evidence="2">
    <location>
        <begin position="293"/>
        <end position="460"/>
    </location>
</feature>
<name>A0A482XDI2_LAOST</name>
<organism evidence="3 4">
    <name type="scientific">Laodelphax striatellus</name>
    <name type="common">Small brown planthopper</name>
    <name type="synonym">Delphax striatella</name>
    <dbReference type="NCBI Taxonomy" id="195883"/>
    <lineage>
        <taxon>Eukaryota</taxon>
        <taxon>Metazoa</taxon>
        <taxon>Ecdysozoa</taxon>
        <taxon>Arthropoda</taxon>
        <taxon>Hexapoda</taxon>
        <taxon>Insecta</taxon>
        <taxon>Pterygota</taxon>
        <taxon>Neoptera</taxon>
        <taxon>Paraneoptera</taxon>
        <taxon>Hemiptera</taxon>
        <taxon>Auchenorrhyncha</taxon>
        <taxon>Fulgoroidea</taxon>
        <taxon>Delphacidae</taxon>
        <taxon>Criomorphinae</taxon>
        <taxon>Laodelphax</taxon>
    </lineage>
</organism>
<feature type="region of interest" description="Disordered" evidence="1">
    <location>
        <begin position="220"/>
        <end position="293"/>
    </location>
</feature>
<evidence type="ECO:0000313" key="4">
    <source>
        <dbReference type="Proteomes" id="UP000291343"/>
    </source>
</evidence>
<accession>A0A482XDI2</accession>
<comment type="caution">
    <text evidence="3">The sequence shown here is derived from an EMBL/GenBank/DDBJ whole genome shotgun (WGS) entry which is preliminary data.</text>
</comment>
<dbReference type="InParanoid" id="A0A482XDI2"/>
<evidence type="ECO:0000259" key="2">
    <source>
        <dbReference type="Pfam" id="PF16012"/>
    </source>
</evidence>
<feature type="region of interest" description="Disordered" evidence="1">
    <location>
        <begin position="153"/>
        <end position="186"/>
    </location>
</feature>
<dbReference type="AlphaFoldDB" id="A0A482XDI2"/>
<keyword evidence="4" id="KW-1185">Reference proteome</keyword>
<evidence type="ECO:0000256" key="1">
    <source>
        <dbReference type="SAM" id="MobiDB-lite"/>
    </source>
</evidence>
<dbReference type="InterPro" id="IPR031961">
    <property type="entry name" value="DUF4780"/>
</dbReference>